<proteinExistence type="predicted"/>
<keyword evidence="2" id="KW-0812">Transmembrane</keyword>
<evidence type="ECO:0000256" key="1">
    <source>
        <dbReference type="SAM" id="MobiDB-lite"/>
    </source>
</evidence>
<name>A0A7S3LET7_9STRA</name>
<dbReference type="SUPFAM" id="SSF53474">
    <property type="entry name" value="alpha/beta-Hydrolases"/>
    <property type="match status" value="1"/>
</dbReference>
<dbReference type="InterPro" id="IPR029058">
    <property type="entry name" value="AB_hydrolase_fold"/>
</dbReference>
<keyword evidence="2" id="KW-1133">Transmembrane helix</keyword>
<sequence length="736" mass="82925">MKAKYLQHIMSLSQDKEDDAEYKNDADDDDHNKKAKSKPSTRTKKNTRNKSTQTPHSDDNVAELDNFPSPPPSMEDSVDEDTTSSGGGCDEHTTTAADSNNSDQPPPPKKRSPMRYFGYALLLWFLEFGTVLVLKRLGIQLPEFNEEVVQNVFDKQFGRLNESMPAALSYLTQQTKRPGFQLAKEGAKDHYPVVLVHGFVTSGLEVWAGQECAKKHFRQRFWASMYGTRSFLSDRDCWREHMSLNPYTGADPPGIRLRAATGFEAVDYFMANYWVFAKIIENLADLGYSPSNMAVETYDWRLGFQAVEKRDGTLTSIKNRIELLHKIHGRKVVLTSHSMGVLLVHHFFAWVTTDEENGGGGGGYDWVDRHIHAYANVAGSHLGVPKAVTTLLSGDLSDFVTLNPVEKVVESFFGRIVRRQMWNTWGSIWMMLPKGPASIWDVGADMCRNRTSESNETTTDPFCPEDTEQPSPLLVMSDVHNETVQHAVDADDTENFTATEAEFIQKQTHTNRETIDFLKAYGGGYGNKLSNAVDYSYHDDDGQCEEPNPRTWHDPTRTPLPYAPNLKIYCLYGVGLETERAYYYRRNVVNEGNKSVLEEPVVVHDATVQQPEHNVHYGIRYGDGDGSVPLISLGYICADAWQRESSGLNPSGAKVYTREYKHRSGFTVDDFVRSGPNSGDHVDFLGNVDMMSDLARIVSDFEVEKVNENHIVSDIEQIAADINKRGGVFKKQSSWW</sequence>
<accession>A0A7S3LET7</accession>
<reference evidence="3" key="1">
    <citation type="submission" date="2021-01" db="EMBL/GenBank/DDBJ databases">
        <authorList>
            <person name="Corre E."/>
            <person name="Pelletier E."/>
            <person name="Niang G."/>
            <person name="Scheremetjew M."/>
            <person name="Finn R."/>
            <person name="Kale V."/>
            <person name="Holt S."/>
            <person name="Cochrane G."/>
            <person name="Meng A."/>
            <person name="Brown T."/>
            <person name="Cohen L."/>
        </authorList>
    </citation>
    <scope>NUCLEOTIDE SEQUENCE</scope>
    <source>
        <strain evidence="3">CCMP127</strain>
    </source>
</reference>
<feature type="transmembrane region" description="Helical" evidence="2">
    <location>
        <begin position="116"/>
        <end position="134"/>
    </location>
</feature>
<keyword evidence="2" id="KW-0472">Membrane</keyword>
<organism evidence="3">
    <name type="scientific">Amphora coffeiformis</name>
    <dbReference type="NCBI Taxonomy" id="265554"/>
    <lineage>
        <taxon>Eukaryota</taxon>
        <taxon>Sar</taxon>
        <taxon>Stramenopiles</taxon>
        <taxon>Ochrophyta</taxon>
        <taxon>Bacillariophyta</taxon>
        <taxon>Bacillariophyceae</taxon>
        <taxon>Bacillariophycidae</taxon>
        <taxon>Thalassiophysales</taxon>
        <taxon>Catenulaceae</taxon>
        <taxon>Amphora</taxon>
    </lineage>
</organism>
<evidence type="ECO:0000256" key="2">
    <source>
        <dbReference type="SAM" id="Phobius"/>
    </source>
</evidence>
<dbReference type="EMBL" id="HBIM01023429">
    <property type="protein sequence ID" value="CAE0420617.1"/>
    <property type="molecule type" value="Transcribed_RNA"/>
</dbReference>
<dbReference type="Gene3D" id="3.40.50.1820">
    <property type="entry name" value="alpha/beta hydrolase"/>
    <property type="match status" value="1"/>
</dbReference>
<dbReference type="AlphaFoldDB" id="A0A7S3LET7"/>
<dbReference type="GO" id="GO:0008374">
    <property type="term" value="F:O-acyltransferase activity"/>
    <property type="evidence" value="ECO:0007669"/>
    <property type="project" value="InterPro"/>
</dbReference>
<dbReference type="Pfam" id="PF02450">
    <property type="entry name" value="LCAT"/>
    <property type="match status" value="1"/>
</dbReference>
<feature type="compositionally biased region" description="Polar residues" evidence="1">
    <location>
        <begin position="94"/>
        <end position="103"/>
    </location>
</feature>
<dbReference type="InterPro" id="IPR003386">
    <property type="entry name" value="LACT/PDAT_acylTrfase"/>
</dbReference>
<feature type="region of interest" description="Disordered" evidence="1">
    <location>
        <begin position="1"/>
        <end position="111"/>
    </location>
</feature>
<dbReference type="PANTHER" id="PTHR11440">
    <property type="entry name" value="LECITHIN-CHOLESTEROL ACYLTRANSFERASE-RELATED"/>
    <property type="match status" value="1"/>
</dbReference>
<protein>
    <recommendedName>
        <fullName evidence="4">Phospholipid:diacylglycerol acyltransferase</fullName>
    </recommendedName>
</protein>
<gene>
    <name evidence="3" type="ORF">ACOF00016_LOCUS17338</name>
</gene>
<evidence type="ECO:0008006" key="4">
    <source>
        <dbReference type="Google" id="ProtNLM"/>
    </source>
</evidence>
<evidence type="ECO:0000313" key="3">
    <source>
        <dbReference type="EMBL" id="CAE0420617.1"/>
    </source>
</evidence>
<feature type="compositionally biased region" description="Basic residues" evidence="1">
    <location>
        <begin position="33"/>
        <end position="48"/>
    </location>
</feature>
<dbReference type="GO" id="GO:0006629">
    <property type="term" value="P:lipid metabolic process"/>
    <property type="evidence" value="ECO:0007669"/>
    <property type="project" value="InterPro"/>
</dbReference>